<sequence length="97" mass="10663">MMRGFDCEFIVLECSTPNKVRDGSVIYKFKVADSSGSIILNVWGNDGQYIKNGDILRVEGADFQWVSEEEKVRIDAEANKNILSSLKAGAGVSNSTE</sequence>
<dbReference type="AlphaFoldDB" id="A0A1R1PH54"/>
<proteinExistence type="predicted"/>
<gene>
    <name evidence="1" type="ORF">AX774_g6301</name>
</gene>
<evidence type="ECO:0000313" key="1">
    <source>
        <dbReference type="EMBL" id="OMH80267.1"/>
    </source>
</evidence>
<dbReference type="OrthoDB" id="295715at2759"/>
<dbReference type="SUPFAM" id="SSF50249">
    <property type="entry name" value="Nucleic acid-binding proteins"/>
    <property type="match status" value="1"/>
</dbReference>
<name>A0A1R1PH54_ZANCU</name>
<dbReference type="EMBL" id="LSSK01001247">
    <property type="protein sequence ID" value="OMH80267.1"/>
    <property type="molecule type" value="Genomic_DNA"/>
</dbReference>
<accession>A0A1R1PH54</accession>
<dbReference type="InterPro" id="IPR012340">
    <property type="entry name" value="NA-bd_OB-fold"/>
</dbReference>
<keyword evidence="2" id="KW-1185">Reference proteome</keyword>
<evidence type="ECO:0000313" key="2">
    <source>
        <dbReference type="Proteomes" id="UP000188320"/>
    </source>
</evidence>
<comment type="caution">
    <text evidence="1">The sequence shown here is derived from an EMBL/GenBank/DDBJ whole genome shotgun (WGS) entry which is preliminary data.</text>
</comment>
<dbReference type="Proteomes" id="UP000188320">
    <property type="component" value="Unassembled WGS sequence"/>
</dbReference>
<dbReference type="Gene3D" id="2.40.50.140">
    <property type="entry name" value="Nucleic acid-binding proteins"/>
    <property type="match status" value="1"/>
</dbReference>
<protein>
    <submittedName>
        <fullName evidence="1">SOSS complex subunit B-like protein</fullName>
    </submittedName>
</protein>
<reference evidence="2" key="1">
    <citation type="submission" date="2017-01" db="EMBL/GenBank/DDBJ databases">
        <authorList>
            <person name="Wang Y."/>
            <person name="White M."/>
            <person name="Kvist S."/>
            <person name="Moncalvo J.-M."/>
        </authorList>
    </citation>
    <scope>NUCLEOTIDE SEQUENCE [LARGE SCALE GENOMIC DNA]</scope>
    <source>
        <strain evidence="2">COL-18-3</strain>
    </source>
</reference>
<organism evidence="1 2">
    <name type="scientific">Zancudomyces culisetae</name>
    <name type="common">Gut fungus</name>
    <name type="synonym">Smittium culisetae</name>
    <dbReference type="NCBI Taxonomy" id="1213189"/>
    <lineage>
        <taxon>Eukaryota</taxon>
        <taxon>Fungi</taxon>
        <taxon>Fungi incertae sedis</taxon>
        <taxon>Zoopagomycota</taxon>
        <taxon>Kickxellomycotina</taxon>
        <taxon>Harpellomycetes</taxon>
        <taxon>Harpellales</taxon>
        <taxon>Legeriomycetaceae</taxon>
        <taxon>Zancudomyces</taxon>
    </lineage>
</organism>